<gene>
    <name evidence="2" type="ORF">ACFFIC_18615</name>
</gene>
<keyword evidence="1" id="KW-1133">Transmembrane helix</keyword>
<evidence type="ECO:0000313" key="2">
    <source>
        <dbReference type="EMBL" id="MFC0387543.1"/>
    </source>
</evidence>
<name>A0ABV6IV91_9PROT</name>
<evidence type="ECO:0000313" key="3">
    <source>
        <dbReference type="Proteomes" id="UP001589789"/>
    </source>
</evidence>
<feature type="transmembrane region" description="Helical" evidence="1">
    <location>
        <begin position="164"/>
        <end position="184"/>
    </location>
</feature>
<proteinExistence type="predicted"/>
<feature type="transmembrane region" description="Helical" evidence="1">
    <location>
        <begin position="101"/>
        <end position="118"/>
    </location>
</feature>
<dbReference type="Proteomes" id="UP001589789">
    <property type="component" value="Unassembled WGS sequence"/>
</dbReference>
<accession>A0ABV6IV91</accession>
<feature type="transmembrane region" description="Helical" evidence="1">
    <location>
        <begin position="190"/>
        <end position="211"/>
    </location>
</feature>
<dbReference type="RefSeq" id="WP_377053094.1">
    <property type="nucleotide sequence ID" value="NZ_JBHLVZ010000065.1"/>
</dbReference>
<sequence length="219" mass="22034">MKREEEVAIAARTDGLIDRLAAQAGRSRLGGPLTFKVALVAAALASLGLSVALVLAWIGARPDLAMRGVPFAYKIASMLALGLAGLALACRAALPGRGKLTATPFLPAVLILAFRAATDRSGLSALGSSDISAGGCVLTILGASLPPLIILFGVMRMGAVTRPVAAGAIVGALSGSLGAIAYALACKNDAGLFVAIWYPLAVMLTAAVGAITGKRALTW</sequence>
<comment type="caution">
    <text evidence="2">The sequence shown here is derived from an EMBL/GenBank/DDBJ whole genome shotgun (WGS) entry which is preliminary data.</text>
</comment>
<keyword evidence="1" id="KW-0812">Transmembrane</keyword>
<reference evidence="2 3" key="1">
    <citation type="submission" date="2024-09" db="EMBL/GenBank/DDBJ databases">
        <authorList>
            <person name="Sun Q."/>
            <person name="Mori K."/>
        </authorList>
    </citation>
    <scope>NUCLEOTIDE SEQUENCE [LARGE SCALE GENOMIC DNA]</scope>
    <source>
        <strain evidence="2 3">CCM 7468</strain>
    </source>
</reference>
<keyword evidence="3" id="KW-1185">Reference proteome</keyword>
<feature type="transmembrane region" description="Helical" evidence="1">
    <location>
        <begin position="37"/>
        <end position="59"/>
    </location>
</feature>
<dbReference type="Pfam" id="PF06532">
    <property type="entry name" value="NrsF"/>
    <property type="match status" value="1"/>
</dbReference>
<evidence type="ECO:0000256" key="1">
    <source>
        <dbReference type="SAM" id="Phobius"/>
    </source>
</evidence>
<keyword evidence="1" id="KW-0472">Membrane</keyword>
<feature type="transmembrane region" description="Helical" evidence="1">
    <location>
        <begin position="71"/>
        <end position="94"/>
    </location>
</feature>
<dbReference type="InterPro" id="IPR009495">
    <property type="entry name" value="NrsF"/>
</dbReference>
<dbReference type="EMBL" id="JBHLVZ010000065">
    <property type="protein sequence ID" value="MFC0387543.1"/>
    <property type="molecule type" value="Genomic_DNA"/>
</dbReference>
<organism evidence="2 3">
    <name type="scientific">Muricoccus vinaceus</name>
    <dbReference type="NCBI Taxonomy" id="424704"/>
    <lineage>
        <taxon>Bacteria</taxon>
        <taxon>Pseudomonadati</taxon>
        <taxon>Pseudomonadota</taxon>
        <taxon>Alphaproteobacteria</taxon>
        <taxon>Acetobacterales</taxon>
        <taxon>Roseomonadaceae</taxon>
        <taxon>Muricoccus</taxon>
    </lineage>
</organism>
<protein>
    <submittedName>
        <fullName evidence="2">NrsF family protein</fullName>
    </submittedName>
</protein>
<feature type="transmembrane region" description="Helical" evidence="1">
    <location>
        <begin position="130"/>
        <end position="152"/>
    </location>
</feature>